<dbReference type="PANTHER" id="PTHR43976:SF16">
    <property type="entry name" value="SHORT-CHAIN DEHYDROGENASE_REDUCTASE FAMILY PROTEIN"/>
    <property type="match status" value="1"/>
</dbReference>
<evidence type="ECO:0000313" key="5">
    <source>
        <dbReference type="EMBL" id="AYG60180.1"/>
    </source>
</evidence>
<sequence length="289" mass="30570">MSKTWLITGSANGLGRTLAEAVLDSGDRLVATARNPGRLDDLTKQYGDRIKVAALDVTDAVAARAAVQTAVDTFGGLDVLVNNAGFGHMSPFEQASEEEFKAQIDTNFYGVVNLTRAALPIMRAQRSGHIINISSVGGRTSIPGLSAYQAAKWAVGGFTEVLAKEVTSFGVKVIALEPGGMRTNWAQTAAGTDVELLPDYQPSVGAVYGMLKHLAGKEFGDPQKIAKVILDLVQRDTLPNHLLLGSDALFVFGLAEAARTKAAAEWEQVSRSTDFEGSDVSVFTGGALE</sequence>
<proteinExistence type="inferred from homology"/>
<dbReference type="Gene3D" id="3.40.50.720">
    <property type="entry name" value="NAD(P)-binding Rossmann-like Domain"/>
    <property type="match status" value="1"/>
</dbReference>
<dbReference type="RefSeq" id="WP_120705170.1">
    <property type="nucleotide sequence ID" value="NZ_CP032694.1"/>
</dbReference>
<dbReference type="Pfam" id="PF00106">
    <property type="entry name" value="adh_short"/>
    <property type="match status" value="1"/>
</dbReference>
<feature type="domain" description="Ketoreductase" evidence="4">
    <location>
        <begin position="3"/>
        <end position="188"/>
    </location>
</feature>
<gene>
    <name evidence="5" type="ORF">CCGE525_16165</name>
</gene>
<evidence type="ECO:0000256" key="3">
    <source>
        <dbReference type="RuleBase" id="RU000363"/>
    </source>
</evidence>
<dbReference type="PANTHER" id="PTHR43976">
    <property type="entry name" value="SHORT CHAIN DEHYDROGENASE"/>
    <property type="match status" value="1"/>
</dbReference>
<dbReference type="SMART" id="SM00822">
    <property type="entry name" value="PKS_KR"/>
    <property type="match status" value="1"/>
</dbReference>
<keyword evidence="6" id="KW-1185">Reference proteome</keyword>
<organism evidence="5 6">
    <name type="scientific">Rhizobium jaguaris</name>
    <dbReference type="NCBI Taxonomy" id="1312183"/>
    <lineage>
        <taxon>Bacteria</taxon>
        <taxon>Pseudomonadati</taxon>
        <taxon>Pseudomonadota</taxon>
        <taxon>Alphaproteobacteria</taxon>
        <taxon>Hyphomicrobiales</taxon>
        <taxon>Rhizobiaceae</taxon>
        <taxon>Rhizobium/Agrobacterium group</taxon>
        <taxon>Rhizobium</taxon>
    </lineage>
</organism>
<evidence type="ECO:0000259" key="4">
    <source>
        <dbReference type="SMART" id="SM00822"/>
    </source>
</evidence>
<evidence type="ECO:0000313" key="6">
    <source>
        <dbReference type="Proteomes" id="UP000282195"/>
    </source>
</evidence>
<dbReference type="GO" id="GO:0016491">
    <property type="term" value="F:oxidoreductase activity"/>
    <property type="evidence" value="ECO:0007669"/>
    <property type="project" value="UniProtKB-KW"/>
</dbReference>
<dbReference type="InterPro" id="IPR036291">
    <property type="entry name" value="NAD(P)-bd_dom_sf"/>
</dbReference>
<evidence type="ECO:0000256" key="2">
    <source>
        <dbReference type="ARBA" id="ARBA00023002"/>
    </source>
</evidence>
<reference evidence="5 6" key="1">
    <citation type="submission" date="2018-10" db="EMBL/GenBank/DDBJ databases">
        <title>Rhizobium etli, R. leguminosarum and a new Rhizobium genospecies from Phaseolus dumosus.</title>
        <authorList>
            <person name="Ramirez-Puebla S.T."/>
            <person name="Rogel-Hernandez M.A."/>
            <person name="Guerrero G."/>
            <person name="Ormeno-Orrillo E."/>
            <person name="Martinez-Romero J.C."/>
            <person name="Negrete-Yankelevich S."/>
            <person name="Martinez-Romero E."/>
        </authorList>
    </citation>
    <scope>NUCLEOTIDE SEQUENCE [LARGE SCALE GENOMIC DNA]</scope>
    <source>
        <strain evidence="5 6">CCGE525</strain>
    </source>
</reference>
<dbReference type="PRINTS" id="PR00081">
    <property type="entry name" value="GDHRDH"/>
</dbReference>
<evidence type="ECO:0000256" key="1">
    <source>
        <dbReference type="ARBA" id="ARBA00006484"/>
    </source>
</evidence>
<dbReference type="InterPro" id="IPR057326">
    <property type="entry name" value="KR_dom"/>
</dbReference>
<dbReference type="CDD" id="cd05374">
    <property type="entry name" value="17beta-HSD-like_SDR_c"/>
    <property type="match status" value="1"/>
</dbReference>
<dbReference type="InterPro" id="IPR002347">
    <property type="entry name" value="SDR_fam"/>
</dbReference>
<name>A0A387FL85_9HYPH</name>
<dbReference type="Proteomes" id="UP000282195">
    <property type="component" value="Chromosome"/>
</dbReference>
<protein>
    <submittedName>
        <fullName evidence="5">SDR family NAD(P)-dependent oxidoreductase</fullName>
    </submittedName>
</protein>
<dbReference type="EMBL" id="CP032694">
    <property type="protein sequence ID" value="AYG60180.1"/>
    <property type="molecule type" value="Genomic_DNA"/>
</dbReference>
<keyword evidence="2" id="KW-0560">Oxidoreductase</keyword>
<dbReference type="SUPFAM" id="SSF51735">
    <property type="entry name" value="NAD(P)-binding Rossmann-fold domains"/>
    <property type="match status" value="1"/>
</dbReference>
<comment type="similarity">
    <text evidence="1 3">Belongs to the short-chain dehydrogenases/reductases (SDR) family.</text>
</comment>
<dbReference type="OrthoDB" id="9793825at2"/>
<dbReference type="PRINTS" id="PR00080">
    <property type="entry name" value="SDRFAMILY"/>
</dbReference>
<dbReference type="InterPro" id="IPR051911">
    <property type="entry name" value="SDR_oxidoreductase"/>
</dbReference>
<dbReference type="KEGG" id="rjg:CCGE525_16165"/>
<accession>A0A387FL85</accession>
<dbReference type="AlphaFoldDB" id="A0A387FL85"/>